<dbReference type="VEuPathDB" id="FungiDB:PYU1_G003955"/>
<dbReference type="InterPro" id="IPR058256">
    <property type="entry name" value="WLGC"/>
</dbReference>
<proteinExistence type="predicted"/>
<dbReference type="EMBL" id="GL376567">
    <property type="status" value="NOT_ANNOTATED_CDS"/>
    <property type="molecule type" value="Genomic_DNA"/>
</dbReference>
<dbReference type="InParanoid" id="K3WG74"/>
<dbReference type="SUPFAM" id="SSF52058">
    <property type="entry name" value="L domain-like"/>
    <property type="match status" value="1"/>
</dbReference>
<dbReference type="OMA" id="CAESKLW"/>
<feature type="domain" description="WLGC" evidence="1">
    <location>
        <begin position="159"/>
        <end position="217"/>
    </location>
</feature>
<evidence type="ECO:0000259" key="1">
    <source>
        <dbReference type="Pfam" id="PF26605"/>
    </source>
</evidence>
<name>K3WG74_GLOUD</name>
<dbReference type="HOGENOM" id="CLU_110926_0_0_1"/>
<dbReference type="InterPro" id="IPR032675">
    <property type="entry name" value="LRR_dom_sf"/>
</dbReference>
<organism evidence="2 3">
    <name type="scientific">Globisporangium ultimum (strain ATCC 200006 / CBS 805.95 / DAOM BR144)</name>
    <name type="common">Pythium ultimum</name>
    <dbReference type="NCBI Taxonomy" id="431595"/>
    <lineage>
        <taxon>Eukaryota</taxon>
        <taxon>Sar</taxon>
        <taxon>Stramenopiles</taxon>
        <taxon>Oomycota</taxon>
        <taxon>Peronosporomycetes</taxon>
        <taxon>Pythiales</taxon>
        <taxon>Pythiaceae</taxon>
        <taxon>Globisporangium</taxon>
    </lineage>
</organism>
<dbReference type="eggNOG" id="ENOG502SHM4">
    <property type="taxonomic scope" value="Eukaryota"/>
</dbReference>
<dbReference type="AlphaFoldDB" id="K3WG74"/>
<dbReference type="Proteomes" id="UP000019132">
    <property type="component" value="Unassembled WGS sequence"/>
</dbReference>
<dbReference type="Pfam" id="PF26605">
    <property type="entry name" value="WLGC"/>
    <property type="match status" value="1"/>
</dbReference>
<reference evidence="3" key="2">
    <citation type="submission" date="2010-04" db="EMBL/GenBank/DDBJ databases">
        <authorList>
            <person name="Buell R."/>
            <person name="Hamilton J."/>
            <person name="Hostetler J."/>
        </authorList>
    </citation>
    <scope>NUCLEOTIDE SEQUENCE [LARGE SCALE GENOMIC DNA]</scope>
    <source>
        <strain evidence="3">DAOM:BR144</strain>
    </source>
</reference>
<evidence type="ECO:0000313" key="3">
    <source>
        <dbReference type="Proteomes" id="UP000019132"/>
    </source>
</evidence>
<dbReference type="EnsemblProtists" id="PYU1_T003965">
    <property type="protein sequence ID" value="PYU1_T003965"/>
    <property type="gene ID" value="PYU1_G003955"/>
</dbReference>
<reference evidence="3" key="1">
    <citation type="journal article" date="2010" name="Genome Biol.">
        <title>Genome sequence of the necrotrophic plant pathogen Pythium ultimum reveals original pathogenicity mechanisms and effector repertoire.</title>
        <authorList>
            <person name="Levesque C.A."/>
            <person name="Brouwer H."/>
            <person name="Cano L."/>
            <person name="Hamilton J.P."/>
            <person name="Holt C."/>
            <person name="Huitema E."/>
            <person name="Raffaele S."/>
            <person name="Robideau G.P."/>
            <person name="Thines M."/>
            <person name="Win J."/>
            <person name="Zerillo M.M."/>
            <person name="Beakes G.W."/>
            <person name="Boore J.L."/>
            <person name="Busam D."/>
            <person name="Dumas B."/>
            <person name="Ferriera S."/>
            <person name="Fuerstenberg S.I."/>
            <person name="Gachon C.M."/>
            <person name="Gaulin E."/>
            <person name="Govers F."/>
            <person name="Grenville-Briggs L."/>
            <person name="Horner N."/>
            <person name="Hostetler J."/>
            <person name="Jiang R.H."/>
            <person name="Johnson J."/>
            <person name="Krajaejun T."/>
            <person name="Lin H."/>
            <person name="Meijer H.J."/>
            <person name="Moore B."/>
            <person name="Morris P."/>
            <person name="Phuntmart V."/>
            <person name="Puiu D."/>
            <person name="Shetty J."/>
            <person name="Stajich J.E."/>
            <person name="Tripathy S."/>
            <person name="Wawra S."/>
            <person name="van West P."/>
            <person name="Whitty B.R."/>
            <person name="Coutinho P.M."/>
            <person name="Henrissat B."/>
            <person name="Martin F."/>
            <person name="Thomas P.D."/>
            <person name="Tyler B.M."/>
            <person name="De Vries R.P."/>
            <person name="Kamoun S."/>
            <person name="Yandell M."/>
            <person name="Tisserat N."/>
            <person name="Buell C.R."/>
        </authorList>
    </citation>
    <scope>NUCLEOTIDE SEQUENCE</scope>
    <source>
        <strain evidence="3">DAOM:BR144</strain>
    </source>
</reference>
<keyword evidence="3" id="KW-1185">Reference proteome</keyword>
<reference evidence="2" key="3">
    <citation type="submission" date="2015-02" db="UniProtKB">
        <authorList>
            <consortium name="EnsemblProtists"/>
        </authorList>
    </citation>
    <scope>IDENTIFICATION</scope>
    <source>
        <strain evidence="2">DAOM BR144</strain>
    </source>
</reference>
<sequence>MHSLAFIHIAVHLGLRHLPSFRGLANLRSLTLTLLFQLEELPDFTDLGSLERLVLTFVSAIDLAPDMAPLRNLQNLMVSFRGTMCCNGFLNGTCDLNNSLCAESKLWGMPTATCLPSNRTGKLATDATRAVFAKFSSSVCSETTEVPETQDDFPDQDGMAQCNGVMYCQCVKPGNRIGMCYNPRMMALSCDGSILPIAMRKRQIKENVGEPRDPIEEV</sequence>
<accession>K3WG74</accession>
<protein>
    <recommendedName>
        <fullName evidence="1">WLGC domain-containing protein</fullName>
    </recommendedName>
</protein>
<dbReference type="Gene3D" id="3.80.10.10">
    <property type="entry name" value="Ribonuclease Inhibitor"/>
    <property type="match status" value="1"/>
</dbReference>
<evidence type="ECO:0000313" key="2">
    <source>
        <dbReference type="EnsemblProtists" id="PYU1_T003965"/>
    </source>
</evidence>